<sequence length="68" mass="7999">MPSSVVEKEADRTDSRDGPGLIRRKMRCSRMENEAWQPADEREEKEKKTGETYYVRVTKPRAVRETKV</sequence>
<protein>
    <submittedName>
        <fullName evidence="2">Uncharacterized protein</fullName>
    </submittedName>
</protein>
<reference evidence="2 3" key="1">
    <citation type="submission" date="2023-03" db="EMBL/GenBank/DDBJ databases">
        <title>High recombination rates correlate with genetic variation in Cardiocondyla obscurior ants.</title>
        <authorList>
            <person name="Errbii M."/>
        </authorList>
    </citation>
    <scope>NUCLEOTIDE SEQUENCE [LARGE SCALE GENOMIC DNA]</scope>
    <source>
        <strain evidence="2">Alpha-2009</strain>
        <tissue evidence="2">Whole body</tissue>
    </source>
</reference>
<name>A0AAW2FV35_9HYME</name>
<proteinExistence type="predicted"/>
<dbReference type="Proteomes" id="UP001430953">
    <property type="component" value="Unassembled WGS sequence"/>
</dbReference>
<feature type="region of interest" description="Disordered" evidence="1">
    <location>
        <begin position="1"/>
        <end position="51"/>
    </location>
</feature>
<keyword evidence="3" id="KW-1185">Reference proteome</keyword>
<accession>A0AAW2FV35</accession>
<feature type="compositionally biased region" description="Basic and acidic residues" evidence="1">
    <location>
        <begin position="29"/>
        <end position="50"/>
    </location>
</feature>
<comment type="caution">
    <text evidence="2">The sequence shown here is derived from an EMBL/GenBank/DDBJ whole genome shotgun (WGS) entry which is preliminary data.</text>
</comment>
<dbReference type="AlphaFoldDB" id="A0AAW2FV35"/>
<organism evidence="2 3">
    <name type="scientific">Cardiocondyla obscurior</name>
    <dbReference type="NCBI Taxonomy" id="286306"/>
    <lineage>
        <taxon>Eukaryota</taxon>
        <taxon>Metazoa</taxon>
        <taxon>Ecdysozoa</taxon>
        <taxon>Arthropoda</taxon>
        <taxon>Hexapoda</taxon>
        <taxon>Insecta</taxon>
        <taxon>Pterygota</taxon>
        <taxon>Neoptera</taxon>
        <taxon>Endopterygota</taxon>
        <taxon>Hymenoptera</taxon>
        <taxon>Apocrita</taxon>
        <taxon>Aculeata</taxon>
        <taxon>Formicoidea</taxon>
        <taxon>Formicidae</taxon>
        <taxon>Myrmicinae</taxon>
        <taxon>Cardiocondyla</taxon>
    </lineage>
</organism>
<dbReference type="EMBL" id="JADYXP020000008">
    <property type="protein sequence ID" value="KAL0118027.1"/>
    <property type="molecule type" value="Genomic_DNA"/>
</dbReference>
<evidence type="ECO:0000313" key="3">
    <source>
        <dbReference type="Proteomes" id="UP001430953"/>
    </source>
</evidence>
<evidence type="ECO:0000313" key="2">
    <source>
        <dbReference type="EMBL" id="KAL0118027.1"/>
    </source>
</evidence>
<evidence type="ECO:0000256" key="1">
    <source>
        <dbReference type="SAM" id="MobiDB-lite"/>
    </source>
</evidence>
<gene>
    <name evidence="2" type="ORF">PUN28_009010</name>
</gene>
<feature type="compositionally biased region" description="Basic and acidic residues" evidence="1">
    <location>
        <begin position="1"/>
        <end position="17"/>
    </location>
</feature>